<evidence type="ECO:0000313" key="2">
    <source>
        <dbReference type="Proteomes" id="UP000218785"/>
    </source>
</evidence>
<dbReference type="AlphaFoldDB" id="A0A1Z4N5G1"/>
<proteinExistence type="predicted"/>
<reference evidence="1 2" key="1">
    <citation type="submission" date="2017-06" db="EMBL/GenBank/DDBJ databases">
        <title>Genome sequencing of cyanobaciteial culture collection at National Institute for Environmental Studies (NIES).</title>
        <authorList>
            <person name="Hirose Y."/>
            <person name="Shimura Y."/>
            <person name="Fujisawa T."/>
            <person name="Nakamura Y."/>
            <person name="Kawachi M."/>
        </authorList>
    </citation>
    <scope>NUCLEOTIDE SEQUENCE [LARGE SCALE GENOMIC DNA]</scope>
    <source>
        <strain evidence="1 2">NIES-37</strain>
    </source>
</reference>
<evidence type="ECO:0000313" key="1">
    <source>
        <dbReference type="EMBL" id="BAZ00958.1"/>
    </source>
</evidence>
<dbReference type="EMBL" id="AP018248">
    <property type="protein sequence ID" value="BAZ00958.1"/>
    <property type="molecule type" value="Genomic_DNA"/>
</dbReference>
<accession>A0A1Z4N5G1</accession>
<name>A0A1Z4N5G1_9CYAN</name>
<protein>
    <submittedName>
        <fullName evidence="1">Uncharacterized protein</fullName>
    </submittedName>
</protein>
<dbReference type="Proteomes" id="UP000218785">
    <property type="component" value="Chromosome"/>
</dbReference>
<dbReference type="KEGG" id="ttq:NIES37_49560"/>
<keyword evidence="2" id="KW-1185">Reference proteome</keyword>
<gene>
    <name evidence="1" type="ORF">NIES37_49560</name>
</gene>
<sequence>MTLHYVAIPLTYLYDSEPKFSIIYKLFLPLKVSSFPSSNKYVFPELMIGKKAEEAEGAEEQRREINKTNDK</sequence>
<organism evidence="1 2">
    <name type="scientific">Tolypothrix tenuis PCC 7101</name>
    <dbReference type="NCBI Taxonomy" id="231146"/>
    <lineage>
        <taxon>Bacteria</taxon>
        <taxon>Bacillati</taxon>
        <taxon>Cyanobacteriota</taxon>
        <taxon>Cyanophyceae</taxon>
        <taxon>Nostocales</taxon>
        <taxon>Tolypothrichaceae</taxon>
        <taxon>Tolypothrix</taxon>
    </lineage>
</organism>